<gene>
    <name evidence="1" type="ORF">TVAG_296280</name>
</gene>
<sequence length="470" mass="54996">MVSYISFYFSLGNFNLLNNELEIPQEVIAAKIFNRYINDISFGLFKTEIKKAIFDFTNCHESMEYLCKTSYPSDFLKTFKDLPPKKIIYMALMQIMFQNSTTKTQFFNIIHDELQGNADLERFQFILHMMTGFFCGSLSVEQWKQLYLFSIDNLVNSFVEISNSDEYSLLLGFLHTMTKNFPKSNPFFEHRKPEYTFIKTMFSLLTNIMNQISKNLQKIEIDETIFKYDVSVSVMTSNNDTMVDHVTSDADEYWIQFSEVLEIINSIISVPRVNFGILKLYNDSSIMDFLQIVMKYLSMTSKISLLSFPRLLHSIASFLSYIVPYYSKEIFLSEIYPEIIYFLRILFLSSETTDIDISCSILCQLAPLEYSNVRQHLVLAINSVANGKMSELLANFICLVVDNDREFFLQFIQSIANDFRDYSQNIIQTLSHFLENDSPTRRLRHFYNDVPNMCILIEEAPSLHDYFNSF</sequence>
<accession>A2F777</accession>
<keyword evidence="2" id="KW-1185">Reference proteome</keyword>
<dbReference type="Proteomes" id="UP000001542">
    <property type="component" value="Unassembled WGS sequence"/>
</dbReference>
<name>A2F777_TRIV3</name>
<reference evidence="1" key="2">
    <citation type="journal article" date="2007" name="Science">
        <title>Draft genome sequence of the sexually transmitted pathogen Trichomonas vaginalis.</title>
        <authorList>
            <person name="Carlton J.M."/>
            <person name="Hirt R.P."/>
            <person name="Silva J.C."/>
            <person name="Delcher A.L."/>
            <person name="Schatz M."/>
            <person name="Zhao Q."/>
            <person name="Wortman J.R."/>
            <person name="Bidwell S.L."/>
            <person name="Alsmark U.C.M."/>
            <person name="Besteiro S."/>
            <person name="Sicheritz-Ponten T."/>
            <person name="Noel C.J."/>
            <person name="Dacks J.B."/>
            <person name="Foster P.G."/>
            <person name="Simillion C."/>
            <person name="Van de Peer Y."/>
            <person name="Miranda-Saavedra D."/>
            <person name="Barton G.J."/>
            <person name="Westrop G.D."/>
            <person name="Mueller S."/>
            <person name="Dessi D."/>
            <person name="Fiori P.L."/>
            <person name="Ren Q."/>
            <person name="Paulsen I."/>
            <person name="Zhang H."/>
            <person name="Bastida-Corcuera F.D."/>
            <person name="Simoes-Barbosa A."/>
            <person name="Brown M.T."/>
            <person name="Hayes R.D."/>
            <person name="Mukherjee M."/>
            <person name="Okumura C.Y."/>
            <person name="Schneider R."/>
            <person name="Smith A.J."/>
            <person name="Vanacova S."/>
            <person name="Villalvazo M."/>
            <person name="Haas B.J."/>
            <person name="Pertea M."/>
            <person name="Feldblyum T.V."/>
            <person name="Utterback T.R."/>
            <person name="Shu C.L."/>
            <person name="Osoegawa K."/>
            <person name="de Jong P.J."/>
            <person name="Hrdy I."/>
            <person name="Horvathova L."/>
            <person name="Zubacova Z."/>
            <person name="Dolezal P."/>
            <person name="Malik S.B."/>
            <person name="Logsdon J.M. Jr."/>
            <person name="Henze K."/>
            <person name="Gupta A."/>
            <person name="Wang C.C."/>
            <person name="Dunne R.L."/>
            <person name="Upcroft J.A."/>
            <person name="Upcroft P."/>
            <person name="White O."/>
            <person name="Salzberg S.L."/>
            <person name="Tang P."/>
            <person name="Chiu C.-H."/>
            <person name="Lee Y.-S."/>
            <person name="Embley T.M."/>
            <person name="Coombs G.H."/>
            <person name="Mottram J.C."/>
            <person name="Tachezy J."/>
            <person name="Fraser-Liggett C.M."/>
            <person name="Johnson P.J."/>
        </authorList>
    </citation>
    <scope>NUCLEOTIDE SEQUENCE [LARGE SCALE GENOMIC DNA]</scope>
    <source>
        <strain evidence="1">G3</strain>
    </source>
</reference>
<dbReference type="EMBL" id="DS113644">
    <property type="protein sequence ID" value="EAX99244.1"/>
    <property type="molecule type" value="Genomic_DNA"/>
</dbReference>
<reference evidence="1" key="1">
    <citation type="submission" date="2006-10" db="EMBL/GenBank/DDBJ databases">
        <authorList>
            <person name="Amadeo P."/>
            <person name="Zhao Q."/>
            <person name="Wortman J."/>
            <person name="Fraser-Liggett C."/>
            <person name="Carlton J."/>
        </authorList>
    </citation>
    <scope>NUCLEOTIDE SEQUENCE</scope>
    <source>
        <strain evidence="1">G3</strain>
    </source>
</reference>
<dbReference type="RefSeq" id="XP_001312174.1">
    <property type="nucleotide sequence ID" value="XM_001312173.1"/>
</dbReference>
<dbReference type="VEuPathDB" id="TrichDB:TVAG_296280"/>
<dbReference type="KEGG" id="tva:4757049"/>
<organism evidence="1 2">
    <name type="scientific">Trichomonas vaginalis (strain ATCC PRA-98 / G3)</name>
    <dbReference type="NCBI Taxonomy" id="412133"/>
    <lineage>
        <taxon>Eukaryota</taxon>
        <taxon>Metamonada</taxon>
        <taxon>Parabasalia</taxon>
        <taxon>Trichomonadida</taxon>
        <taxon>Trichomonadidae</taxon>
        <taxon>Trichomonas</taxon>
    </lineage>
</organism>
<evidence type="ECO:0000313" key="1">
    <source>
        <dbReference type="EMBL" id="EAX99244.1"/>
    </source>
</evidence>
<dbReference type="InParanoid" id="A2F777"/>
<proteinExistence type="predicted"/>
<dbReference type="AlphaFoldDB" id="A2F777"/>
<dbReference type="VEuPathDB" id="TrichDB:TVAGG3_0162110"/>
<evidence type="ECO:0000313" key="2">
    <source>
        <dbReference type="Proteomes" id="UP000001542"/>
    </source>
</evidence>
<protein>
    <submittedName>
        <fullName evidence="1">Uncharacterized protein</fullName>
    </submittedName>
</protein>